<dbReference type="EMBL" id="GL385397">
    <property type="protein sequence ID" value="EJT77173.1"/>
    <property type="molecule type" value="Genomic_DNA"/>
</dbReference>
<accession>J3P0P0</accession>
<feature type="compositionally biased region" description="Polar residues" evidence="1">
    <location>
        <begin position="100"/>
        <end position="111"/>
    </location>
</feature>
<name>J3P0P0_GAET3</name>
<reference evidence="2" key="3">
    <citation type="submission" date="2010-09" db="EMBL/GenBank/DDBJ databases">
        <title>Annotation of Gaeumannomyces graminis var. tritici R3-111a-1.</title>
        <authorList>
            <consortium name="The Broad Institute Genome Sequencing Platform"/>
            <person name="Ma L.-J."/>
            <person name="Dead R."/>
            <person name="Young S.K."/>
            <person name="Zeng Q."/>
            <person name="Gargeya S."/>
            <person name="Fitzgerald M."/>
            <person name="Haas B."/>
            <person name="Abouelleil A."/>
            <person name="Alvarado L."/>
            <person name="Arachchi H.M."/>
            <person name="Berlin A."/>
            <person name="Brown A."/>
            <person name="Chapman S.B."/>
            <person name="Chen Z."/>
            <person name="Dunbar C."/>
            <person name="Freedman E."/>
            <person name="Gearin G."/>
            <person name="Gellesch M."/>
            <person name="Goldberg J."/>
            <person name="Griggs A."/>
            <person name="Gujja S."/>
            <person name="Heiman D."/>
            <person name="Howarth C."/>
            <person name="Larson L."/>
            <person name="Lui A."/>
            <person name="MacDonald P.J.P."/>
            <person name="Mehta T."/>
            <person name="Montmayeur A."/>
            <person name="Murphy C."/>
            <person name="Neiman D."/>
            <person name="Pearson M."/>
            <person name="Priest M."/>
            <person name="Roberts A."/>
            <person name="Saif S."/>
            <person name="Shea T."/>
            <person name="Shenoy N."/>
            <person name="Sisk P."/>
            <person name="Stolte C."/>
            <person name="Sykes S."/>
            <person name="Yandava C."/>
            <person name="Wortman J."/>
            <person name="Nusbaum C."/>
            <person name="Birren B."/>
        </authorList>
    </citation>
    <scope>NUCLEOTIDE SEQUENCE</scope>
    <source>
        <strain evidence="2">R3-111a-1</strain>
    </source>
</reference>
<feature type="region of interest" description="Disordered" evidence="1">
    <location>
        <begin position="41"/>
        <end position="111"/>
    </location>
</feature>
<dbReference type="VEuPathDB" id="FungiDB:GGTG_07085"/>
<reference evidence="2" key="2">
    <citation type="submission" date="2010-07" db="EMBL/GenBank/DDBJ databases">
        <authorList>
            <consortium name="The Broad Institute Genome Sequencing Platform"/>
            <consortium name="Broad Institute Genome Sequencing Center for Infectious Disease"/>
            <person name="Ma L.-J."/>
            <person name="Dead R."/>
            <person name="Young S."/>
            <person name="Zeng Q."/>
            <person name="Koehrsen M."/>
            <person name="Alvarado L."/>
            <person name="Berlin A."/>
            <person name="Chapman S.B."/>
            <person name="Chen Z."/>
            <person name="Freedman E."/>
            <person name="Gellesch M."/>
            <person name="Goldberg J."/>
            <person name="Griggs A."/>
            <person name="Gujja S."/>
            <person name="Heilman E.R."/>
            <person name="Heiman D."/>
            <person name="Hepburn T."/>
            <person name="Howarth C."/>
            <person name="Jen D."/>
            <person name="Larson L."/>
            <person name="Mehta T."/>
            <person name="Neiman D."/>
            <person name="Pearson M."/>
            <person name="Roberts A."/>
            <person name="Saif S."/>
            <person name="Shea T."/>
            <person name="Shenoy N."/>
            <person name="Sisk P."/>
            <person name="Stolte C."/>
            <person name="Sykes S."/>
            <person name="Walk T."/>
            <person name="White J."/>
            <person name="Yandava C."/>
            <person name="Haas B."/>
            <person name="Nusbaum C."/>
            <person name="Birren B."/>
        </authorList>
    </citation>
    <scope>NUCLEOTIDE SEQUENCE</scope>
    <source>
        <strain evidence="2">R3-111a-1</strain>
    </source>
</reference>
<organism evidence="2">
    <name type="scientific">Gaeumannomyces tritici (strain R3-111a-1)</name>
    <name type="common">Wheat and barley take-all root rot fungus</name>
    <name type="synonym">Gaeumannomyces graminis var. tritici</name>
    <dbReference type="NCBI Taxonomy" id="644352"/>
    <lineage>
        <taxon>Eukaryota</taxon>
        <taxon>Fungi</taxon>
        <taxon>Dikarya</taxon>
        <taxon>Ascomycota</taxon>
        <taxon>Pezizomycotina</taxon>
        <taxon>Sordariomycetes</taxon>
        <taxon>Sordariomycetidae</taxon>
        <taxon>Magnaporthales</taxon>
        <taxon>Magnaporthaceae</taxon>
        <taxon>Gaeumannomyces</taxon>
    </lineage>
</organism>
<reference evidence="3" key="4">
    <citation type="journal article" date="2015" name="G3 (Bethesda)">
        <title>Genome sequences of three phytopathogenic species of the Magnaporthaceae family of fungi.</title>
        <authorList>
            <person name="Okagaki L.H."/>
            <person name="Nunes C.C."/>
            <person name="Sailsbery J."/>
            <person name="Clay B."/>
            <person name="Brown D."/>
            <person name="John T."/>
            <person name="Oh Y."/>
            <person name="Young N."/>
            <person name="Fitzgerald M."/>
            <person name="Haas B.J."/>
            <person name="Zeng Q."/>
            <person name="Young S."/>
            <person name="Adiconis X."/>
            <person name="Fan L."/>
            <person name="Levin J.Z."/>
            <person name="Mitchell T.K."/>
            <person name="Okubara P.A."/>
            <person name="Farman M.L."/>
            <person name="Kohn L.M."/>
            <person name="Birren B."/>
            <person name="Ma L.-J."/>
            <person name="Dean R.A."/>
        </authorList>
    </citation>
    <scope>NUCLEOTIDE SEQUENCE</scope>
    <source>
        <strain evidence="3">R3-111a-1</strain>
    </source>
</reference>
<dbReference type="GeneID" id="20347543"/>
<reference evidence="4" key="1">
    <citation type="submission" date="2010-07" db="EMBL/GenBank/DDBJ databases">
        <title>The genome sequence of Gaeumannomyces graminis var. tritici strain R3-111a-1.</title>
        <authorList>
            <consortium name="The Broad Institute Genome Sequencing Platform"/>
            <person name="Ma L.-J."/>
            <person name="Dead R."/>
            <person name="Young S."/>
            <person name="Zeng Q."/>
            <person name="Koehrsen M."/>
            <person name="Alvarado L."/>
            <person name="Berlin A."/>
            <person name="Chapman S.B."/>
            <person name="Chen Z."/>
            <person name="Freedman E."/>
            <person name="Gellesch M."/>
            <person name="Goldberg J."/>
            <person name="Griggs A."/>
            <person name="Gujja S."/>
            <person name="Heilman E.R."/>
            <person name="Heiman D."/>
            <person name="Hepburn T."/>
            <person name="Howarth C."/>
            <person name="Jen D."/>
            <person name="Larson L."/>
            <person name="Mehta T."/>
            <person name="Neiman D."/>
            <person name="Pearson M."/>
            <person name="Roberts A."/>
            <person name="Saif S."/>
            <person name="Shea T."/>
            <person name="Shenoy N."/>
            <person name="Sisk P."/>
            <person name="Stolte C."/>
            <person name="Sykes S."/>
            <person name="Walk T."/>
            <person name="White J."/>
            <person name="Yandava C."/>
            <person name="Haas B."/>
            <person name="Nusbaum C."/>
            <person name="Birren B."/>
        </authorList>
    </citation>
    <scope>NUCLEOTIDE SEQUENCE [LARGE SCALE GENOMIC DNA]</scope>
    <source>
        <strain evidence="4">R3-111a-1</strain>
    </source>
</reference>
<dbReference type="RefSeq" id="XP_009223173.1">
    <property type="nucleotide sequence ID" value="XM_009224909.1"/>
</dbReference>
<sequence>MAPRRGSWQYCPAHPWPIRHVTPGGRSAHLSANRRAPAASVLRAQPGNHGAAANRQPMQRPRTSAPRREIACVGWRDGSSRLNQTHPANESGRDVCKGPQSRNNSSAALLG</sequence>
<evidence type="ECO:0000313" key="3">
    <source>
        <dbReference type="EnsemblFungi" id="EJT77173"/>
    </source>
</evidence>
<gene>
    <name evidence="3" type="primary">20347543</name>
    <name evidence="2" type="ORF">GGTG_07085</name>
</gene>
<keyword evidence="4" id="KW-1185">Reference proteome</keyword>
<evidence type="ECO:0000256" key="1">
    <source>
        <dbReference type="SAM" id="MobiDB-lite"/>
    </source>
</evidence>
<dbReference type="EnsemblFungi" id="EJT77173">
    <property type="protein sequence ID" value="EJT77173"/>
    <property type="gene ID" value="GGTG_07085"/>
</dbReference>
<dbReference type="Proteomes" id="UP000006039">
    <property type="component" value="Unassembled WGS sequence"/>
</dbReference>
<evidence type="ECO:0000313" key="2">
    <source>
        <dbReference type="EMBL" id="EJT77173.1"/>
    </source>
</evidence>
<dbReference type="AlphaFoldDB" id="J3P0P0"/>
<evidence type="ECO:0000313" key="4">
    <source>
        <dbReference type="Proteomes" id="UP000006039"/>
    </source>
</evidence>
<dbReference type="HOGENOM" id="CLU_2158564_0_0_1"/>
<protein>
    <submittedName>
        <fullName evidence="2 3">Uncharacterized protein</fullName>
    </submittedName>
</protein>
<proteinExistence type="predicted"/>
<reference evidence="3" key="5">
    <citation type="submission" date="2018-04" db="UniProtKB">
        <authorList>
            <consortium name="EnsemblFungi"/>
        </authorList>
    </citation>
    <scope>IDENTIFICATION</scope>
    <source>
        <strain evidence="3">R3-111a-1</strain>
    </source>
</reference>